<organism evidence="4 5">
    <name type="scientific">Alcaligenes aquatilis</name>
    <dbReference type="NCBI Taxonomy" id="323284"/>
    <lineage>
        <taxon>Bacteria</taxon>
        <taxon>Pseudomonadati</taxon>
        <taxon>Pseudomonadota</taxon>
        <taxon>Betaproteobacteria</taxon>
        <taxon>Burkholderiales</taxon>
        <taxon>Alcaligenaceae</taxon>
        <taxon>Alcaligenes</taxon>
    </lineage>
</organism>
<evidence type="ECO:0000313" key="4">
    <source>
        <dbReference type="EMBL" id="UQN37277.1"/>
    </source>
</evidence>
<keyword evidence="2" id="KW-0234">DNA repair</keyword>
<dbReference type="Pfam" id="PF02151">
    <property type="entry name" value="UVR"/>
    <property type="match status" value="1"/>
</dbReference>
<feature type="domain" description="UVR" evidence="3">
    <location>
        <begin position="281"/>
        <end position="304"/>
    </location>
</feature>
<evidence type="ECO:0000259" key="3">
    <source>
        <dbReference type="Pfam" id="PF02151"/>
    </source>
</evidence>
<evidence type="ECO:0000256" key="1">
    <source>
        <dbReference type="ARBA" id="ARBA00022769"/>
    </source>
</evidence>
<reference evidence="4 5" key="1">
    <citation type="journal article" date="2022" name="Int. J. Syst. Evol. Microbiol.">
        <title>Characterization of Alcaligenes aquatilis as a novel member of heterotrophic nitrifier-aerobic denitrifier and its performance in treating piggery wastewater.</title>
        <authorList>
            <person name="Cao X."/>
            <person name="Zhao B."/>
            <person name="Wu Y."/>
            <person name="Huang J."/>
            <person name="Wang H."/>
            <person name="Sun X."/>
            <person name="Li S."/>
        </authorList>
    </citation>
    <scope>NUCLEOTIDE SEQUENCE [LARGE SCALE GENOMIC DNA]</scope>
    <source>
        <strain evidence="4 5">AS1</strain>
    </source>
</reference>
<protein>
    <submittedName>
        <fullName evidence="4">UvrB/UvrC motif-containing protein</fullName>
    </submittedName>
</protein>
<keyword evidence="1" id="KW-0228">DNA excision</keyword>
<dbReference type="InterPro" id="IPR001943">
    <property type="entry name" value="UVR_dom"/>
</dbReference>
<sequence>MSLTKGRINRTGIIKFHDAKLMVWEEGITEARNAGGWAGAATWERQFKRDVFSRIVQTLNRIGWSVMPWKDADAYKAIALNRRTCSKGDLQAELSVSGRCIELEMWQDVQNGENPNGGRYDFNKEGRMTYLQRLEMERTRRKIRDYLCNVFTGYAFEPPKVPSPNPDPLAYFNSSWNGEYEKRRGVDRFERGADGWPSDKELSSWSRTDRDGLKLNHGEIRWLRDSKGRLLRGRVYGGINDMWIFVYGPGQRDFTHRHSKSFFTYTPTLPRKYVEPCEREKKLKAELQAAIAHMAFERAAVLRDILKIDAQEALA</sequence>
<name>A0ABY4NLM4_9BURK</name>
<keyword evidence="5" id="KW-1185">Reference proteome</keyword>
<dbReference type="RefSeq" id="WP_249461890.1">
    <property type="nucleotide sequence ID" value="NZ_CP094619.1"/>
</dbReference>
<gene>
    <name evidence="4" type="ORF">MTR80_06120</name>
</gene>
<keyword evidence="2" id="KW-0267">Excision nuclease</keyword>
<evidence type="ECO:0000313" key="5">
    <source>
        <dbReference type="Proteomes" id="UP000831759"/>
    </source>
</evidence>
<proteinExistence type="predicted"/>
<dbReference type="EMBL" id="CP094619">
    <property type="protein sequence ID" value="UQN37277.1"/>
    <property type="molecule type" value="Genomic_DNA"/>
</dbReference>
<accession>A0ABY4NLM4</accession>
<evidence type="ECO:0000256" key="2">
    <source>
        <dbReference type="ARBA" id="ARBA00022881"/>
    </source>
</evidence>
<dbReference type="Proteomes" id="UP000831759">
    <property type="component" value="Chromosome"/>
</dbReference>
<keyword evidence="2" id="KW-0227">DNA damage</keyword>
<dbReference type="GeneID" id="96868498"/>